<feature type="compositionally biased region" description="Basic residues" evidence="7">
    <location>
        <begin position="64"/>
        <end position="89"/>
    </location>
</feature>
<feature type="transmembrane region" description="Helical" evidence="8">
    <location>
        <begin position="415"/>
        <end position="440"/>
    </location>
</feature>
<evidence type="ECO:0000256" key="7">
    <source>
        <dbReference type="SAM" id="MobiDB-lite"/>
    </source>
</evidence>
<feature type="transmembrane region" description="Helical" evidence="8">
    <location>
        <begin position="214"/>
        <end position="236"/>
    </location>
</feature>
<keyword evidence="5 8" id="KW-1133">Transmembrane helix</keyword>
<feature type="transmembrane region" description="Helical" evidence="8">
    <location>
        <begin position="452"/>
        <end position="477"/>
    </location>
</feature>
<gene>
    <name evidence="9" type="primary">chrA</name>
    <name evidence="9" type="ORF">F3N42_14615</name>
</gene>
<feature type="transmembrane region" description="Helical" evidence="8">
    <location>
        <begin position="521"/>
        <end position="542"/>
    </location>
</feature>
<dbReference type="AlphaFoldDB" id="A0A5N0T532"/>
<evidence type="ECO:0000256" key="3">
    <source>
        <dbReference type="ARBA" id="ARBA00022475"/>
    </source>
</evidence>
<keyword evidence="4 8" id="KW-0812">Transmembrane</keyword>
<organism evidence="9 10">
    <name type="scientific">Marinihelvus fidelis</name>
    <dbReference type="NCBI Taxonomy" id="2613842"/>
    <lineage>
        <taxon>Bacteria</taxon>
        <taxon>Pseudomonadati</taxon>
        <taxon>Pseudomonadota</taxon>
        <taxon>Gammaproteobacteria</taxon>
        <taxon>Chromatiales</taxon>
        <taxon>Wenzhouxiangellaceae</taxon>
        <taxon>Marinihelvus</taxon>
    </lineage>
</organism>
<evidence type="ECO:0000256" key="4">
    <source>
        <dbReference type="ARBA" id="ARBA00022692"/>
    </source>
</evidence>
<evidence type="ECO:0000256" key="1">
    <source>
        <dbReference type="ARBA" id="ARBA00004651"/>
    </source>
</evidence>
<evidence type="ECO:0000256" key="6">
    <source>
        <dbReference type="ARBA" id="ARBA00023136"/>
    </source>
</evidence>
<feature type="transmembrane region" description="Helical" evidence="8">
    <location>
        <begin position="497"/>
        <end position="514"/>
    </location>
</feature>
<evidence type="ECO:0000313" key="10">
    <source>
        <dbReference type="Proteomes" id="UP000325372"/>
    </source>
</evidence>
<proteinExistence type="inferred from homology"/>
<keyword evidence="10" id="KW-1185">Reference proteome</keyword>
<keyword evidence="6 8" id="KW-0472">Membrane</keyword>
<dbReference type="GO" id="GO:0005886">
    <property type="term" value="C:plasma membrane"/>
    <property type="evidence" value="ECO:0007669"/>
    <property type="project" value="UniProtKB-SubCell"/>
</dbReference>
<comment type="similarity">
    <text evidence="2">Belongs to the chromate ion transporter (CHR) (TC 2.A.51) family.</text>
</comment>
<feature type="transmembrane region" description="Helical" evidence="8">
    <location>
        <begin position="184"/>
        <end position="208"/>
    </location>
</feature>
<evidence type="ECO:0000256" key="8">
    <source>
        <dbReference type="SAM" id="Phobius"/>
    </source>
</evidence>
<feature type="transmembrane region" description="Helical" evidence="8">
    <location>
        <begin position="340"/>
        <end position="360"/>
    </location>
</feature>
<dbReference type="PANTHER" id="PTHR33567">
    <property type="entry name" value="CHROMATE ION TRANSPORTER (EUROFUNG)"/>
    <property type="match status" value="1"/>
</dbReference>
<comment type="caution">
    <text evidence="9">The sequence shown here is derived from an EMBL/GenBank/DDBJ whole genome shotgun (WGS) entry which is preliminary data.</text>
</comment>
<reference evidence="9 10" key="1">
    <citation type="submission" date="2019-09" db="EMBL/GenBank/DDBJ databases">
        <title>Wenzhouxiangella sp. Genome sequencing and assembly.</title>
        <authorList>
            <person name="Zhang R."/>
        </authorList>
    </citation>
    <scope>NUCLEOTIDE SEQUENCE [LARGE SCALE GENOMIC DNA]</scope>
    <source>
        <strain evidence="9 10">W260</strain>
    </source>
</reference>
<feature type="transmembrane region" description="Helical" evidence="8">
    <location>
        <begin position="248"/>
        <end position="277"/>
    </location>
</feature>
<feature type="transmembrane region" description="Helical" evidence="8">
    <location>
        <begin position="309"/>
        <end position="328"/>
    </location>
</feature>
<dbReference type="Proteomes" id="UP000325372">
    <property type="component" value="Unassembled WGS sequence"/>
</dbReference>
<dbReference type="EMBL" id="VYXP01000013">
    <property type="protein sequence ID" value="KAA9129594.1"/>
    <property type="molecule type" value="Genomic_DNA"/>
</dbReference>
<protein>
    <submittedName>
        <fullName evidence="9">Chromate efflux transporter</fullName>
    </submittedName>
</protein>
<name>A0A5N0T532_9GAMM</name>
<dbReference type="InterPro" id="IPR003370">
    <property type="entry name" value="Chromate_transpt"/>
</dbReference>
<dbReference type="PANTHER" id="PTHR33567:SF3">
    <property type="entry name" value="CHROMATE ION TRANSPORTER (EUROFUNG)"/>
    <property type="match status" value="1"/>
</dbReference>
<evidence type="ECO:0000256" key="5">
    <source>
        <dbReference type="ARBA" id="ARBA00022989"/>
    </source>
</evidence>
<comment type="subcellular location">
    <subcellularLocation>
        <location evidence="1">Cell membrane</location>
        <topology evidence="1">Multi-pass membrane protein</topology>
    </subcellularLocation>
</comment>
<sequence length="544" mass="58379">MSRCWPATARTTGRWTRWSRPACGAWTSLSRNGRSCPRRYAATARSPTACRTRWFAWTRSPRSSSRRRHGRRRRVPSSRPRPRPRRKTPARTEPAHSGIGVNDELKPVSPGEATRAWARVAALSFGGPAGQIAVMHRVIVEEKGWVSDSRFMHALNYCMVLPGPEAQQLATYLGWLLHGWRGGLVAGGLFILPGFVSILLLSVLYAGFHEAPAVQALFFGIKAAVLAVIAQAIFRLGRKALRTGPQVILAAAAFIALFFFAVPFPWVILGAAIAGVWMARSFTPDAGAAVQSGQGRPADRVSGWRTARVLSVGLALWMAPVLALWVALGPEDVFTRLGLFFSKMAVVSFGGAYSVLAYVAQEAVQTHGWLSPGEMLDGLGMAETTPGPLIQVVQFVGFMGGYRDAGDLSPMLGGVLASVLVTWVTFVPSFLWIFMGAPYIETLRGNRTLQAALAAVTAAVVGVMLNLAAWFSVHVLFAHVDTRSFGPLQLVVPEPASVQWLALVLAAGAFLAMARFRAGMLPVIGVSAVLGAGAYLALPGLVTG</sequence>
<evidence type="ECO:0000313" key="9">
    <source>
        <dbReference type="EMBL" id="KAA9129594.1"/>
    </source>
</evidence>
<dbReference type="InterPro" id="IPR014047">
    <property type="entry name" value="Chr_Tranpt_l_chain"/>
</dbReference>
<feature type="region of interest" description="Disordered" evidence="7">
    <location>
        <begin position="61"/>
        <end position="105"/>
    </location>
</feature>
<accession>A0A5N0T532</accession>
<dbReference type="Pfam" id="PF02417">
    <property type="entry name" value="Chromate_transp"/>
    <property type="match status" value="2"/>
</dbReference>
<dbReference type="GO" id="GO:0015109">
    <property type="term" value="F:chromate transmembrane transporter activity"/>
    <property type="evidence" value="ECO:0007669"/>
    <property type="project" value="InterPro"/>
</dbReference>
<evidence type="ECO:0000256" key="2">
    <source>
        <dbReference type="ARBA" id="ARBA00005262"/>
    </source>
</evidence>
<dbReference type="NCBIfam" id="TIGR00937">
    <property type="entry name" value="2A51"/>
    <property type="match status" value="1"/>
</dbReference>
<keyword evidence="3" id="KW-1003">Cell membrane</keyword>